<dbReference type="PROSITE" id="PS51192">
    <property type="entry name" value="HELICASE_ATP_BIND_1"/>
    <property type="match status" value="1"/>
</dbReference>
<dbReference type="SMART" id="SM00487">
    <property type="entry name" value="DEXDc"/>
    <property type="match status" value="1"/>
</dbReference>
<keyword evidence="3 10" id="KW-0347">Helicase</keyword>
<dbReference type="Pfam" id="PF00270">
    <property type="entry name" value="DEAD"/>
    <property type="match status" value="1"/>
</dbReference>
<organism evidence="10 11">
    <name type="scientific">Raphidocelis subcapitata</name>
    <dbReference type="NCBI Taxonomy" id="307507"/>
    <lineage>
        <taxon>Eukaryota</taxon>
        <taxon>Viridiplantae</taxon>
        <taxon>Chlorophyta</taxon>
        <taxon>core chlorophytes</taxon>
        <taxon>Chlorophyceae</taxon>
        <taxon>CS clade</taxon>
        <taxon>Sphaeropleales</taxon>
        <taxon>Selenastraceae</taxon>
        <taxon>Raphidocelis</taxon>
    </lineage>
</organism>
<evidence type="ECO:0000256" key="1">
    <source>
        <dbReference type="ARBA" id="ARBA00022741"/>
    </source>
</evidence>
<dbReference type="STRING" id="307507.A0A2V0P3B5"/>
<evidence type="ECO:0000259" key="7">
    <source>
        <dbReference type="PROSITE" id="PS51192"/>
    </source>
</evidence>
<dbReference type="InParanoid" id="A0A2V0P3B5"/>
<gene>
    <name evidence="10" type="ORF">Rsub_04305</name>
</gene>
<feature type="compositionally biased region" description="Low complexity" evidence="6">
    <location>
        <begin position="30"/>
        <end position="43"/>
    </location>
</feature>
<keyword evidence="2" id="KW-0378">Hydrolase</keyword>
<dbReference type="PROSITE" id="PS51195">
    <property type="entry name" value="Q_MOTIF"/>
    <property type="match status" value="1"/>
</dbReference>
<evidence type="ECO:0000256" key="3">
    <source>
        <dbReference type="ARBA" id="ARBA00022806"/>
    </source>
</evidence>
<feature type="short sequence motif" description="Q motif" evidence="5">
    <location>
        <begin position="105"/>
        <end position="133"/>
    </location>
</feature>
<evidence type="ECO:0000256" key="5">
    <source>
        <dbReference type="PROSITE-ProRule" id="PRU00552"/>
    </source>
</evidence>
<dbReference type="EMBL" id="BDRX01000025">
    <property type="protein sequence ID" value="GBF91565.1"/>
    <property type="molecule type" value="Genomic_DNA"/>
</dbReference>
<feature type="region of interest" description="Disordered" evidence="6">
    <location>
        <begin position="15"/>
        <end position="96"/>
    </location>
</feature>
<dbReference type="GO" id="GO:0016787">
    <property type="term" value="F:hydrolase activity"/>
    <property type="evidence" value="ECO:0007669"/>
    <property type="project" value="UniProtKB-KW"/>
</dbReference>
<dbReference type="GO" id="GO:0005524">
    <property type="term" value="F:ATP binding"/>
    <property type="evidence" value="ECO:0007669"/>
    <property type="project" value="UniProtKB-KW"/>
</dbReference>
<dbReference type="InterPro" id="IPR001650">
    <property type="entry name" value="Helicase_C-like"/>
</dbReference>
<evidence type="ECO:0000313" key="11">
    <source>
        <dbReference type="Proteomes" id="UP000247498"/>
    </source>
</evidence>
<keyword evidence="4" id="KW-0067">ATP-binding</keyword>
<dbReference type="SMART" id="SM00490">
    <property type="entry name" value="HELICc"/>
    <property type="match status" value="1"/>
</dbReference>
<dbReference type="InterPro" id="IPR027417">
    <property type="entry name" value="P-loop_NTPase"/>
</dbReference>
<dbReference type="InterPro" id="IPR014001">
    <property type="entry name" value="Helicase_ATP-bd"/>
</dbReference>
<feature type="domain" description="Helicase C-terminal" evidence="8">
    <location>
        <begin position="456"/>
        <end position="618"/>
    </location>
</feature>
<comment type="caution">
    <text evidence="10">The sequence shown here is derived from an EMBL/GenBank/DDBJ whole genome shotgun (WGS) entry which is preliminary data.</text>
</comment>
<feature type="domain" description="Helicase ATP-binding" evidence="7">
    <location>
        <begin position="136"/>
        <end position="314"/>
    </location>
</feature>
<reference evidence="10 11" key="1">
    <citation type="journal article" date="2018" name="Sci. Rep.">
        <title>Raphidocelis subcapitata (=Pseudokirchneriella subcapitata) provides an insight into genome evolution and environmental adaptations in the Sphaeropleales.</title>
        <authorList>
            <person name="Suzuki S."/>
            <person name="Yamaguchi H."/>
            <person name="Nakajima N."/>
            <person name="Kawachi M."/>
        </authorList>
    </citation>
    <scope>NUCLEOTIDE SEQUENCE [LARGE SCALE GENOMIC DNA]</scope>
    <source>
        <strain evidence="10 11">NIES-35</strain>
    </source>
</reference>
<dbReference type="GO" id="GO:0003676">
    <property type="term" value="F:nucleic acid binding"/>
    <property type="evidence" value="ECO:0007669"/>
    <property type="project" value="InterPro"/>
</dbReference>
<dbReference type="OrthoDB" id="10256233at2759"/>
<dbReference type="Proteomes" id="UP000247498">
    <property type="component" value="Unassembled WGS sequence"/>
</dbReference>
<dbReference type="Gene3D" id="3.40.50.300">
    <property type="entry name" value="P-loop containing nucleotide triphosphate hydrolases"/>
    <property type="match status" value="2"/>
</dbReference>
<protein>
    <submittedName>
        <fullName evidence="10">DEAD-box ATP-dependent RNA helicase</fullName>
    </submittedName>
</protein>
<dbReference type="InterPro" id="IPR050079">
    <property type="entry name" value="DEAD_box_RNA_helicase"/>
</dbReference>
<dbReference type="PANTHER" id="PTHR47959:SF1">
    <property type="entry name" value="ATP-DEPENDENT RNA HELICASE DBPA"/>
    <property type="match status" value="1"/>
</dbReference>
<sequence length="667" mass="67995">MGRVVVWLAPRAGVGGAGGCGRRACPPPRFVAAAAAPGAQQQRGGAGPGGRQQRPRPGQHSRGGRGGRGEYAPPSPLHVRQRQQPQPQQRAPPPRDDYFYAQAATSFEDLGLGGAVSAALRGAGFARPSRVQELAAPPLLAGRDIVLAAETGSGKTVAYLAPLASLLLARRAAADAEAAAAAAAAAADPEGAPDARSAAIAAAIAESRRPVALVLVPNAALASQVLAAAESLRGADGAPLLRAAAVSSRSPPPFDRPDLVVTTPGALAALLRDGVGYGYLWTPEGLALAVAHVVVDEADLLLTGSYERDLNNILELFKVAERRAMEDAAADQLHVSPDAIRALGRIQKMALWEGGVRGLLAAGWRRAGGARGSEQLPDGVPDAAAALRKQYAFVAATMPAFSKEDAGSELARRYKAAAWIAGDLLHQSKPALSHEWVDVTGDAEWAGALLRAVTGDEDWAAGRARVLVFARDVGSANAVSDLFRSRGVPHHLYHKAVPEDKRQAALAAMAAAAGGGADGADGGGSTDSGGGGSVVVVSTDAAARGIDLPCVTHVVQADFATNAVDFLHRIGRTARADRGGRVTSLVSPEAAALAGAIRAYIEEGRPVEGAFSRNRSFSRKVKRYGEFVPRGQAGPGADAPRGGGGGGESGGERDGGGGESGSDSPGP</sequence>
<dbReference type="GO" id="GO:0005829">
    <property type="term" value="C:cytosol"/>
    <property type="evidence" value="ECO:0007669"/>
    <property type="project" value="TreeGrafter"/>
</dbReference>
<feature type="compositionally biased region" description="Low complexity" evidence="6">
    <location>
        <begin position="629"/>
        <end position="640"/>
    </location>
</feature>
<keyword evidence="11" id="KW-1185">Reference proteome</keyword>
<dbReference type="InterPro" id="IPR011545">
    <property type="entry name" value="DEAD/DEAH_box_helicase_dom"/>
</dbReference>
<keyword evidence="1" id="KW-0547">Nucleotide-binding</keyword>
<evidence type="ECO:0000256" key="4">
    <source>
        <dbReference type="ARBA" id="ARBA00022840"/>
    </source>
</evidence>
<dbReference type="Pfam" id="PF00271">
    <property type="entry name" value="Helicase_C"/>
    <property type="match status" value="1"/>
</dbReference>
<feature type="domain" description="DEAD-box RNA helicase Q" evidence="9">
    <location>
        <begin position="105"/>
        <end position="133"/>
    </location>
</feature>
<dbReference type="PROSITE" id="PS51194">
    <property type="entry name" value="HELICASE_CTER"/>
    <property type="match status" value="1"/>
</dbReference>
<dbReference type="SUPFAM" id="SSF52540">
    <property type="entry name" value="P-loop containing nucleoside triphosphate hydrolases"/>
    <property type="match status" value="1"/>
</dbReference>
<dbReference type="InterPro" id="IPR014014">
    <property type="entry name" value="RNA_helicase_DEAD_Q_motif"/>
</dbReference>
<evidence type="ECO:0000259" key="9">
    <source>
        <dbReference type="PROSITE" id="PS51195"/>
    </source>
</evidence>
<evidence type="ECO:0000313" key="10">
    <source>
        <dbReference type="EMBL" id="GBF91565.1"/>
    </source>
</evidence>
<evidence type="ECO:0000256" key="2">
    <source>
        <dbReference type="ARBA" id="ARBA00022801"/>
    </source>
</evidence>
<dbReference type="GO" id="GO:0003724">
    <property type="term" value="F:RNA helicase activity"/>
    <property type="evidence" value="ECO:0007669"/>
    <property type="project" value="InterPro"/>
</dbReference>
<evidence type="ECO:0000256" key="6">
    <source>
        <dbReference type="SAM" id="MobiDB-lite"/>
    </source>
</evidence>
<dbReference type="PANTHER" id="PTHR47959">
    <property type="entry name" value="ATP-DEPENDENT RNA HELICASE RHLE-RELATED"/>
    <property type="match status" value="1"/>
</dbReference>
<dbReference type="AlphaFoldDB" id="A0A2V0P3B5"/>
<proteinExistence type="predicted"/>
<feature type="compositionally biased region" description="Basic residues" evidence="6">
    <location>
        <begin position="53"/>
        <end position="65"/>
    </location>
</feature>
<name>A0A2V0P3B5_9CHLO</name>
<accession>A0A2V0P3B5</accession>
<evidence type="ECO:0000259" key="8">
    <source>
        <dbReference type="PROSITE" id="PS51194"/>
    </source>
</evidence>
<dbReference type="FunCoup" id="A0A2V0P3B5">
    <property type="interactions" value="206"/>
</dbReference>
<feature type="region of interest" description="Disordered" evidence="6">
    <location>
        <begin position="623"/>
        <end position="667"/>
    </location>
</feature>